<keyword evidence="4" id="KW-0653">Protein transport</keyword>
<keyword evidence="8" id="KW-1185">Reference proteome</keyword>
<dbReference type="PROSITE" id="PS50236">
    <property type="entry name" value="CHCR"/>
    <property type="match status" value="1"/>
</dbReference>
<feature type="domain" description="CNH" evidence="6">
    <location>
        <begin position="1"/>
        <end position="268"/>
    </location>
</feature>
<gene>
    <name evidence="7" type="ORF">JXQ802_LOCUS4232</name>
</gene>
<dbReference type="InterPro" id="IPR000547">
    <property type="entry name" value="Clathrin_H-chain/VPS_repeat"/>
</dbReference>
<dbReference type="PANTHER" id="PTHR12894">
    <property type="entry name" value="CNH DOMAIN CONTAINING"/>
    <property type="match status" value="1"/>
</dbReference>
<dbReference type="Pfam" id="PF00780">
    <property type="entry name" value="CNH"/>
    <property type="match status" value="1"/>
</dbReference>
<dbReference type="AlphaFoldDB" id="A0A813SXB9"/>
<feature type="repeat" description="CHCR" evidence="5">
    <location>
        <begin position="511"/>
        <end position="685"/>
    </location>
</feature>
<evidence type="ECO:0000256" key="3">
    <source>
        <dbReference type="ARBA" id="ARBA00022490"/>
    </source>
</evidence>
<organism evidence="7 8">
    <name type="scientific">Rotaria sordida</name>
    <dbReference type="NCBI Taxonomy" id="392033"/>
    <lineage>
        <taxon>Eukaryota</taxon>
        <taxon>Metazoa</taxon>
        <taxon>Spiralia</taxon>
        <taxon>Gnathifera</taxon>
        <taxon>Rotifera</taxon>
        <taxon>Eurotatoria</taxon>
        <taxon>Bdelloidea</taxon>
        <taxon>Philodinida</taxon>
        <taxon>Philodinidae</taxon>
        <taxon>Rotaria</taxon>
    </lineage>
</organism>
<evidence type="ECO:0000313" key="7">
    <source>
        <dbReference type="EMBL" id="CAF0801103.1"/>
    </source>
</evidence>
<dbReference type="EMBL" id="CAJNOL010000058">
    <property type="protein sequence ID" value="CAF0801103.1"/>
    <property type="molecule type" value="Genomic_DNA"/>
</dbReference>
<reference evidence="7" key="1">
    <citation type="submission" date="2021-02" db="EMBL/GenBank/DDBJ databases">
        <authorList>
            <person name="Nowell W R."/>
        </authorList>
    </citation>
    <scope>NUCLEOTIDE SEQUENCE</scope>
</reference>
<keyword evidence="2" id="KW-0813">Transport</keyword>
<protein>
    <recommendedName>
        <fullName evidence="6">CNH domain-containing protein</fullName>
    </recommendedName>
</protein>
<sequence length="806" mass="94041">MIHEMNEPIFCYLVHKFSLQKNSISSETKEFECHCTASVNLGTRKPIGKIKVVILSLHRVITLSDNLLQVLNSDNLQFISNIKLKNIITFAVSNQFKQGASIDMCVSTKRNKLQIYRLDRMNINLIYEISVHDPLISIGIDECGILACSKTAYFAYRPTMNNDRRSTGSLQTIFTLHDPSIVACFTFIKPGEYLLSGPNIGITTTLEGTSQRTPIMFISQPNDFIYSHPYLLVRVKDYIHIYSYLDDQLKQEIPLKNCQTLINIPEGNINNILINTKDNIYLLESLSIQEQIDQLLNTYRLQEALILAENNFSSIEKHNTNSLILSTKKRVGFIEFNSMNVIRALHLFDDINLDFHEIILQIPNFLPLNSPWPDFDENIKSRYILWLNAFCDYMTKRSEEFSRQSDYYSSLLKAYLIIKSRETIIEFLEKYASYIPIDFHNLLFHIRLYHGAAILYSAHGKHEQTIDIWKKIVSNEYSNDDTFPGIWIIAKYILERNLDRSLEFSVGKWLLEQHEEELATKIFISKYQNESNRDPFNSNKVTHLLKPYPTALRNYLEQGVFKLMIETDEIHTMLVNIYLDQILSKSSDDNEQTRTKLQEFLVKSNFYRVQSVLNRINQTKRFKRELALLYGKMNNFEQAFQILVNELEDFQYAENYCVALSFDKSSDDRKIVAHALFNAFLASLDKHPNEITAALLHLLCNNEVEFDFIEILKRLPSQWSISSLKDILLRATRTYSYIKRSTKLEIALDRIQNEKLNIKLRKLKRSNVIINEYRRCKNCLKQFYEASCIVYQDGSQVHVHCAKQLN</sequence>
<dbReference type="GO" id="GO:0006886">
    <property type="term" value="P:intracellular protein transport"/>
    <property type="evidence" value="ECO:0007669"/>
    <property type="project" value="UniProtKB-UniRule"/>
</dbReference>
<dbReference type="GO" id="GO:0016020">
    <property type="term" value="C:membrane"/>
    <property type="evidence" value="ECO:0007669"/>
    <property type="project" value="TreeGrafter"/>
</dbReference>
<dbReference type="InterPro" id="IPR001180">
    <property type="entry name" value="CNH_dom"/>
</dbReference>
<evidence type="ECO:0000256" key="4">
    <source>
        <dbReference type="ARBA" id="ARBA00022927"/>
    </source>
</evidence>
<accession>A0A813SXB9</accession>
<dbReference type="InterPro" id="IPR032914">
    <property type="entry name" value="Vam6/VPS39/TRAP1"/>
</dbReference>
<evidence type="ECO:0000313" key="8">
    <source>
        <dbReference type="Proteomes" id="UP000663870"/>
    </source>
</evidence>
<name>A0A813SXB9_9BILA</name>
<dbReference type="GO" id="GO:0005737">
    <property type="term" value="C:cytoplasm"/>
    <property type="evidence" value="ECO:0007669"/>
    <property type="project" value="UniProtKB-SubCell"/>
</dbReference>
<proteinExistence type="predicted"/>
<keyword evidence="3" id="KW-0963">Cytoplasm</keyword>
<dbReference type="PROSITE" id="PS50219">
    <property type="entry name" value="CNH"/>
    <property type="match status" value="1"/>
</dbReference>
<dbReference type="PANTHER" id="PTHR12894:SF27">
    <property type="entry name" value="TRANSFORMING GROWTH FACTOR-BETA RECEPTOR-ASSOCIATED PROTEIN 1"/>
    <property type="match status" value="1"/>
</dbReference>
<comment type="subcellular location">
    <subcellularLocation>
        <location evidence="1">Cytoplasm</location>
    </subcellularLocation>
</comment>
<evidence type="ECO:0000259" key="6">
    <source>
        <dbReference type="PROSITE" id="PS50219"/>
    </source>
</evidence>
<comment type="caution">
    <text evidence="7">The sequence shown here is derived from an EMBL/GenBank/DDBJ whole genome shotgun (WGS) entry which is preliminary data.</text>
</comment>
<dbReference type="Proteomes" id="UP000663870">
    <property type="component" value="Unassembled WGS sequence"/>
</dbReference>
<evidence type="ECO:0000256" key="2">
    <source>
        <dbReference type="ARBA" id="ARBA00022448"/>
    </source>
</evidence>
<dbReference type="GO" id="GO:0006914">
    <property type="term" value="P:autophagy"/>
    <property type="evidence" value="ECO:0007669"/>
    <property type="project" value="TreeGrafter"/>
</dbReference>
<evidence type="ECO:0000256" key="1">
    <source>
        <dbReference type="ARBA" id="ARBA00004496"/>
    </source>
</evidence>
<evidence type="ECO:0000256" key="5">
    <source>
        <dbReference type="PROSITE-ProRule" id="PRU01006"/>
    </source>
</evidence>
<dbReference type="GO" id="GO:0034058">
    <property type="term" value="P:endosomal vesicle fusion"/>
    <property type="evidence" value="ECO:0007669"/>
    <property type="project" value="TreeGrafter"/>
</dbReference>